<dbReference type="Gene3D" id="3.90.226.10">
    <property type="entry name" value="2-enoyl-CoA Hydratase, Chain A, domain 1"/>
    <property type="match status" value="1"/>
</dbReference>
<evidence type="ECO:0000256" key="1">
    <source>
        <dbReference type="ARBA" id="ARBA00005254"/>
    </source>
</evidence>
<dbReference type="KEGG" id="ntd:EGO55_14335"/>
<dbReference type="CDD" id="cd06558">
    <property type="entry name" value="crotonase-like"/>
    <property type="match status" value="1"/>
</dbReference>
<dbReference type="Gene3D" id="1.10.12.10">
    <property type="entry name" value="Lyase 2-enoyl-coa Hydratase, Chain A, domain 2"/>
    <property type="match status" value="1"/>
</dbReference>
<dbReference type="Pfam" id="PF00378">
    <property type="entry name" value="ECH_1"/>
    <property type="match status" value="1"/>
</dbReference>
<dbReference type="AlphaFoldDB" id="U2ZZ47"/>
<gene>
    <name evidence="3" type="ORF">NT2_01_05620</name>
</gene>
<evidence type="ECO:0000256" key="2">
    <source>
        <dbReference type="SAM" id="Phobius"/>
    </source>
</evidence>
<dbReference type="GO" id="GO:0003824">
    <property type="term" value="F:catalytic activity"/>
    <property type="evidence" value="ECO:0007669"/>
    <property type="project" value="UniProtKB-ARBA"/>
</dbReference>
<feature type="transmembrane region" description="Helical" evidence="2">
    <location>
        <begin position="130"/>
        <end position="151"/>
    </location>
</feature>
<reference evidence="3 4" key="1">
    <citation type="submission" date="2013-09" db="EMBL/GenBank/DDBJ databases">
        <title>Whole genome shotgun sequence of Novosphingobium tardaugens NBRC 16725.</title>
        <authorList>
            <person name="Isaki S."/>
            <person name="Hosoyama A."/>
            <person name="Tsuchikane K."/>
            <person name="Katsumata H."/>
            <person name="Ando Y."/>
            <person name="Yamazaki S."/>
            <person name="Fujita N."/>
        </authorList>
    </citation>
    <scope>NUCLEOTIDE SEQUENCE [LARGE SCALE GENOMIC DNA]</scope>
    <source>
        <strain evidence="3 4">NBRC 16725</strain>
    </source>
</reference>
<dbReference type="PANTHER" id="PTHR43459">
    <property type="entry name" value="ENOYL-COA HYDRATASE"/>
    <property type="match status" value="1"/>
</dbReference>
<evidence type="ECO:0000313" key="4">
    <source>
        <dbReference type="Proteomes" id="UP000016568"/>
    </source>
</evidence>
<keyword evidence="2" id="KW-0472">Membrane</keyword>
<keyword evidence="2" id="KW-0812">Transmembrane</keyword>
<dbReference type="InterPro" id="IPR001753">
    <property type="entry name" value="Enoyl-CoA_hydra/iso"/>
</dbReference>
<comment type="similarity">
    <text evidence="1">Belongs to the enoyl-CoA hydratase/isomerase family.</text>
</comment>
<dbReference type="eggNOG" id="COG1024">
    <property type="taxonomic scope" value="Bacteria"/>
</dbReference>
<dbReference type="OrthoDB" id="9781757at2"/>
<keyword evidence="4" id="KW-1185">Reference proteome</keyword>
<proteinExistence type="inferred from homology"/>
<dbReference type="EMBL" id="BASZ01000001">
    <property type="protein sequence ID" value="GAD47788.1"/>
    <property type="molecule type" value="Genomic_DNA"/>
</dbReference>
<accession>U2ZZ47</accession>
<protein>
    <submittedName>
        <fullName evidence="3">Putative enoyl-CoA hydratase</fullName>
    </submittedName>
</protein>
<dbReference type="InterPro" id="IPR029045">
    <property type="entry name" value="ClpP/crotonase-like_dom_sf"/>
</dbReference>
<organism evidence="3 4">
    <name type="scientific">Caenibius tardaugens NBRC 16725</name>
    <dbReference type="NCBI Taxonomy" id="1219035"/>
    <lineage>
        <taxon>Bacteria</taxon>
        <taxon>Pseudomonadati</taxon>
        <taxon>Pseudomonadota</taxon>
        <taxon>Alphaproteobacteria</taxon>
        <taxon>Sphingomonadales</taxon>
        <taxon>Erythrobacteraceae</taxon>
        <taxon>Caenibius</taxon>
    </lineage>
</organism>
<feature type="transmembrane region" description="Helical" evidence="2">
    <location>
        <begin position="103"/>
        <end position="124"/>
    </location>
</feature>
<dbReference type="RefSeq" id="WP_021688695.1">
    <property type="nucleotide sequence ID" value="NZ_BASZ01000001.1"/>
</dbReference>
<dbReference type="PANTHER" id="PTHR43459:SF1">
    <property type="entry name" value="EG:BACN32G11.4 PROTEIN"/>
    <property type="match status" value="1"/>
</dbReference>
<evidence type="ECO:0000313" key="3">
    <source>
        <dbReference type="EMBL" id="GAD47788.1"/>
    </source>
</evidence>
<name>U2ZZ47_9SPHN</name>
<dbReference type="InterPro" id="IPR014748">
    <property type="entry name" value="Enoyl-CoA_hydra_C"/>
</dbReference>
<dbReference type="Proteomes" id="UP000016568">
    <property type="component" value="Unassembled WGS sequence"/>
</dbReference>
<comment type="caution">
    <text evidence="3">The sequence shown here is derived from an EMBL/GenBank/DDBJ whole genome shotgun (WGS) entry which is preliminary data.</text>
</comment>
<dbReference type="SUPFAM" id="SSF52096">
    <property type="entry name" value="ClpP/crotonase"/>
    <property type="match status" value="1"/>
</dbReference>
<sequence>MNGALVTYALADGVARIALNDPATLNAASEAMGMELLAALRRAGAEARAVILTGEGRAFCSGANLDDAAELIADPLRDGGAQLERTFNPVIEEMRRMTQPVVVALRGAVAGVGCGIAMAGDIILCSENAYFFFAFPHVGLVPDGGSSWLLSKAIGRVRAMRLMLLGEKLAAADAFDWGLISRIVPDAALDEEAQTLARNLASGPHSLALIKQLAWKAQESDLAEALAAERIGQCEAGRSEDFIEGMQAFRERRKPVFKGR</sequence>
<keyword evidence="2" id="KW-1133">Transmembrane helix</keyword>